<dbReference type="PANTHER" id="PTHR33747">
    <property type="entry name" value="UPF0225 PROTEIN SCO1677"/>
    <property type="match status" value="1"/>
</dbReference>
<proteinExistence type="inferred from homology"/>
<dbReference type="InterPro" id="IPR023006">
    <property type="entry name" value="YchJ-like"/>
</dbReference>
<keyword evidence="5" id="KW-1185">Reference proteome</keyword>
<name>A0ABU1UJD2_9ACTN</name>
<evidence type="ECO:0000256" key="2">
    <source>
        <dbReference type="HAMAP-Rule" id="MF_00612"/>
    </source>
</evidence>
<evidence type="ECO:0000313" key="4">
    <source>
        <dbReference type="EMBL" id="MDR7085250.1"/>
    </source>
</evidence>
<dbReference type="InterPro" id="IPR032710">
    <property type="entry name" value="NTF2-like_dom_sf"/>
</dbReference>
<dbReference type="Gene3D" id="3.10.450.50">
    <property type="match status" value="1"/>
</dbReference>
<organism evidence="4 5">
    <name type="scientific">Aeromicrobium panaciterrae</name>
    <dbReference type="NCBI Taxonomy" id="363861"/>
    <lineage>
        <taxon>Bacteria</taxon>
        <taxon>Bacillati</taxon>
        <taxon>Actinomycetota</taxon>
        <taxon>Actinomycetes</taxon>
        <taxon>Propionibacteriales</taxon>
        <taxon>Nocardioidaceae</taxon>
        <taxon>Aeromicrobium</taxon>
    </lineage>
</organism>
<dbReference type="HAMAP" id="MF_00612">
    <property type="entry name" value="UPF0225"/>
    <property type="match status" value="1"/>
</dbReference>
<reference evidence="4 5" key="1">
    <citation type="submission" date="2023-07" db="EMBL/GenBank/DDBJ databases">
        <title>Sorghum-associated microbial communities from plants grown in Nebraska, USA.</title>
        <authorList>
            <person name="Schachtman D."/>
        </authorList>
    </citation>
    <scope>NUCLEOTIDE SEQUENCE [LARGE SCALE GENOMIC DNA]</scope>
    <source>
        <strain evidence="4 5">BE248</strain>
    </source>
</reference>
<dbReference type="SUPFAM" id="SSF54427">
    <property type="entry name" value="NTF2-like"/>
    <property type="match status" value="1"/>
</dbReference>
<dbReference type="Pfam" id="PF02810">
    <property type="entry name" value="SEC-C"/>
    <property type="match status" value="1"/>
</dbReference>
<dbReference type="InterPro" id="IPR048469">
    <property type="entry name" value="YchJ-like_M"/>
</dbReference>
<dbReference type="PANTHER" id="PTHR33747:SF1">
    <property type="entry name" value="ADENYLATE CYCLASE-ASSOCIATED CAP C-TERMINAL DOMAIN-CONTAINING PROTEIN"/>
    <property type="match status" value="1"/>
</dbReference>
<comment type="caution">
    <text evidence="4">The sequence shown here is derived from an EMBL/GenBank/DDBJ whole genome shotgun (WGS) entry which is preliminary data.</text>
</comment>
<dbReference type="RefSeq" id="WP_309965209.1">
    <property type="nucleotide sequence ID" value="NZ_JAVDWH010000001.1"/>
</dbReference>
<comment type="similarity">
    <text evidence="1 2">Belongs to the UPF0225 family.</text>
</comment>
<dbReference type="Proteomes" id="UP001257739">
    <property type="component" value="Unassembled WGS sequence"/>
</dbReference>
<accession>A0ABU1UJD2</accession>
<sequence>MTRCPCLSGLTYDDCCGRLHSGAAAAQSAEQLMRSRFSAFAVGDPDYLLASWHPSTRPAELELDADRRWYRLDIIATSGGTPFETTGVVEFEAYYRSPQGAGSQHEVSRFVRENGAWLYVDGTR</sequence>
<evidence type="ECO:0000256" key="1">
    <source>
        <dbReference type="ARBA" id="ARBA00010839"/>
    </source>
</evidence>
<evidence type="ECO:0000313" key="5">
    <source>
        <dbReference type="Proteomes" id="UP001257739"/>
    </source>
</evidence>
<evidence type="ECO:0000259" key="3">
    <source>
        <dbReference type="Pfam" id="PF17775"/>
    </source>
</evidence>
<dbReference type="Pfam" id="PF17775">
    <property type="entry name" value="YchJ_M-like"/>
    <property type="match status" value="1"/>
</dbReference>
<feature type="domain" description="YchJ-like middle NTF2-like" evidence="3">
    <location>
        <begin position="28"/>
        <end position="122"/>
    </location>
</feature>
<dbReference type="InterPro" id="IPR004027">
    <property type="entry name" value="SEC_C_motif"/>
</dbReference>
<dbReference type="EMBL" id="JAVDWH010000001">
    <property type="protein sequence ID" value="MDR7085250.1"/>
    <property type="molecule type" value="Genomic_DNA"/>
</dbReference>
<protein>
    <recommendedName>
        <fullName evidence="2">UPF0225 protein J2X11_000089</fullName>
    </recommendedName>
</protein>
<gene>
    <name evidence="4" type="ORF">J2X11_000089</name>
</gene>